<protein>
    <submittedName>
        <fullName evidence="2">Uncharacterized protein</fullName>
    </submittedName>
</protein>
<evidence type="ECO:0000313" key="2">
    <source>
        <dbReference type="EMBL" id="CAF3725572.1"/>
    </source>
</evidence>
<organism evidence="2 3">
    <name type="scientific">Didymodactylos carnosus</name>
    <dbReference type="NCBI Taxonomy" id="1234261"/>
    <lineage>
        <taxon>Eukaryota</taxon>
        <taxon>Metazoa</taxon>
        <taxon>Spiralia</taxon>
        <taxon>Gnathifera</taxon>
        <taxon>Rotifera</taxon>
        <taxon>Eurotatoria</taxon>
        <taxon>Bdelloidea</taxon>
        <taxon>Philodinida</taxon>
        <taxon>Philodinidae</taxon>
        <taxon>Didymodactylos</taxon>
    </lineage>
</organism>
<reference evidence="2" key="1">
    <citation type="submission" date="2021-02" db="EMBL/GenBank/DDBJ databases">
        <authorList>
            <person name="Nowell W R."/>
        </authorList>
    </citation>
    <scope>NUCLEOTIDE SEQUENCE</scope>
</reference>
<dbReference type="Proteomes" id="UP000677228">
    <property type="component" value="Unassembled WGS sequence"/>
</dbReference>
<sequence length="408" mass="46881">MLNDDTAMVAKRQKQSVNEINNIDADIQSLTATIVNETLTLFVQLLNKQIRRTIFDVYRSTLIVKCPALNIQDVTPELHYNDPYVLRKIYFLVLYFVINKHYLYSPSNSREANSNLGKMLNLIVMHDQITTQDICLYGTIVNDSSSMITLHVYQSSTLSLIIQLLKNILNIPFVKRIYLDLINDEARSDKQINMPELDEIIDNIINEIFVKRGISFANLSMCFSGVTCFNRTVILNKNVVIPALLMNEQTLEDNAVMNASIILIIIHEFFHILRRTTIPRAFDLFCDRTPKRPILSRNNELATEGGTQVEDRLFGVVCGSMGFICALFLLDIRNWDESTHENFKLSFQTAKLQDEQADPKKQNIWYLPDRASYCTHEEKDDNCEIKIFSQSPSNCWKLGICATPYPSK</sequence>
<evidence type="ECO:0000313" key="1">
    <source>
        <dbReference type="EMBL" id="CAF0951482.1"/>
    </source>
</evidence>
<dbReference type="AlphaFoldDB" id="A0A8S2I7C1"/>
<comment type="caution">
    <text evidence="2">The sequence shown here is derived from an EMBL/GenBank/DDBJ whole genome shotgun (WGS) entry which is preliminary data.</text>
</comment>
<dbReference type="EMBL" id="CAJNOK010004842">
    <property type="protein sequence ID" value="CAF0951482.1"/>
    <property type="molecule type" value="Genomic_DNA"/>
</dbReference>
<accession>A0A8S2I7C1</accession>
<dbReference type="EMBL" id="CAJOBA010004847">
    <property type="protein sequence ID" value="CAF3725572.1"/>
    <property type="molecule type" value="Genomic_DNA"/>
</dbReference>
<evidence type="ECO:0000313" key="3">
    <source>
        <dbReference type="Proteomes" id="UP000682733"/>
    </source>
</evidence>
<name>A0A8S2I7C1_9BILA</name>
<proteinExistence type="predicted"/>
<gene>
    <name evidence="1" type="ORF">OVA965_LOCUS12179</name>
    <name evidence="2" type="ORF">TMI583_LOCUS12183</name>
</gene>
<dbReference type="Proteomes" id="UP000682733">
    <property type="component" value="Unassembled WGS sequence"/>
</dbReference>